<keyword evidence="1" id="KW-1133">Transmembrane helix</keyword>
<accession>A0A6C0E2R1</accession>
<evidence type="ECO:0000313" key="2">
    <source>
        <dbReference type="EMBL" id="QHT23048.1"/>
    </source>
</evidence>
<sequence>MSDIITDTLENRDSKTNDIENSITNSLLIKENPNFSTMYCIYGGICLTGIIIISVYFLLQI</sequence>
<feature type="transmembrane region" description="Helical" evidence="1">
    <location>
        <begin position="36"/>
        <end position="59"/>
    </location>
</feature>
<evidence type="ECO:0000256" key="1">
    <source>
        <dbReference type="SAM" id="Phobius"/>
    </source>
</evidence>
<organism evidence="2">
    <name type="scientific">viral metagenome</name>
    <dbReference type="NCBI Taxonomy" id="1070528"/>
    <lineage>
        <taxon>unclassified sequences</taxon>
        <taxon>metagenomes</taxon>
        <taxon>organismal metagenomes</taxon>
    </lineage>
</organism>
<name>A0A6C0E2R1_9ZZZZ</name>
<dbReference type="EMBL" id="MN739723">
    <property type="protein sequence ID" value="QHT23048.1"/>
    <property type="molecule type" value="Genomic_DNA"/>
</dbReference>
<keyword evidence="1" id="KW-0812">Transmembrane</keyword>
<proteinExistence type="predicted"/>
<keyword evidence="1" id="KW-0472">Membrane</keyword>
<protein>
    <submittedName>
        <fullName evidence="2">Uncharacterized protein</fullName>
    </submittedName>
</protein>
<dbReference type="AlphaFoldDB" id="A0A6C0E2R1"/>
<reference evidence="2" key="1">
    <citation type="journal article" date="2020" name="Nature">
        <title>Giant virus diversity and host interactions through global metagenomics.</title>
        <authorList>
            <person name="Schulz F."/>
            <person name="Roux S."/>
            <person name="Paez-Espino D."/>
            <person name="Jungbluth S."/>
            <person name="Walsh D.A."/>
            <person name="Denef V.J."/>
            <person name="McMahon K.D."/>
            <person name="Konstantinidis K.T."/>
            <person name="Eloe-Fadrosh E.A."/>
            <person name="Kyrpides N.C."/>
            <person name="Woyke T."/>
        </authorList>
    </citation>
    <scope>NUCLEOTIDE SEQUENCE</scope>
    <source>
        <strain evidence="2">GVMAG-M-3300023179-114</strain>
    </source>
</reference>